<keyword evidence="1" id="KW-0808">Transferase</keyword>
<gene>
    <name evidence="1" type="ORF">SAMN02745724_00817</name>
</gene>
<dbReference type="EMBL" id="FOLO01000004">
    <property type="protein sequence ID" value="SFC06646.1"/>
    <property type="molecule type" value="Genomic_DNA"/>
</dbReference>
<name>A0A1I1G5R3_9GAMM</name>
<dbReference type="InterPro" id="IPR027417">
    <property type="entry name" value="P-loop_NTPase"/>
</dbReference>
<evidence type="ECO:0000313" key="2">
    <source>
        <dbReference type="Proteomes" id="UP000198862"/>
    </source>
</evidence>
<dbReference type="SUPFAM" id="SSF52540">
    <property type="entry name" value="P-loop containing nucleoside triphosphate hydrolases"/>
    <property type="match status" value="1"/>
</dbReference>
<dbReference type="Proteomes" id="UP000198862">
    <property type="component" value="Unassembled WGS sequence"/>
</dbReference>
<keyword evidence="2" id="KW-1185">Reference proteome</keyword>
<sequence length="173" mass="19932">MKKIIIFGNSGSGKSTLAKKLCSDNNLAHLDLDLIAWVTTSLGMPQRMSLSDSKRKIDNFIDKNNHKGWVIEGCYADLLAIVDANEAIYMDLPIGLCVENAKNRPWEAHKYETKKAQDDNLDMLINWIQDYDKRRDTFSKLAHTELFEQFNGDKVRCLTNLEEGFIERQFEKE</sequence>
<evidence type="ECO:0000313" key="1">
    <source>
        <dbReference type="EMBL" id="SFC06646.1"/>
    </source>
</evidence>
<proteinExistence type="predicted"/>
<dbReference type="PANTHER" id="PTHR37816">
    <property type="entry name" value="YALI0E33011P"/>
    <property type="match status" value="1"/>
</dbReference>
<dbReference type="AlphaFoldDB" id="A0A1I1G5R3"/>
<dbReference type="GO" id="GO:0016301">
    <property type="term" value="F:kinase activity"/>
    <property type="evidence" value="ECO:0007669"/>
    <property type="project" value="UniProtKB-KW"/>
</dbReference>
<dbReference type="InterPro" id="IPR052922">
    <property type="entry name" value="Cytidylate_Kinase-2"/>
</dbReference>
<dbReference type="Gene3D" id="3.40.50.300">
    <property type="entry name" value="P-loop containing nucleotide triphosphate hydrolases"/>
    <property type="match status" value="1"/>
</dbReference>
<dbReference type="RefSeq" id="WP_091980225.1">
    <property type="nucleotide sequence ID" value="NZ_FOLO01000004.1"/>
</dbReference>
<reference evidence="1 2" key="1">
    <citation type="submission" date="2016-10" db="EMBL/GenBank/DDBJ databases">
        <authorList>
            <person name="de Groot N.N."/>
        </authorList>
    </citation>
    <scope>NUCLEOTIDE SEQUENCE [LARGE SCALE GENOMIC DNA]</scope>
    <source>
        <strain evidence="1 2">DSM 6059</strain>
    </source>
</reference>
<protein>
    <submittedName>
        <fullName evidence="1">Adenylate kinase</fullName>
    </submittedName>
</protein>
<organism evidence="1 2">
    <name type="scientific">Pseudoalteromonas denitrificans DSM 6059</name>
    <dbReference type="NCBI Taxonomy" id="1123010"/>
    <lineage>
        <taxon>Bacteria</taxon>
        <taxon>Pseudomonadati</taxon>
        <taxon>Pseudomonadota</taxon>
        <taxon>Gammaproteobacteria</taxon>
        <taxon>Alteromonadales</taxon>
        <taxon>Pseudoalteromonadaceae</taxon>
        <taxon>Pseudoalteromonas</taxon>
    </lineage>
</organism>
<dbReference type="STRING" id="1123010.SAMN02745724_00817"/>
<dbReference type="PANTHER" id="PTHR37816:SF2">
    <property type="entry name" value="DNA TOPOLOGY MODULATION PROTEIN FLAR-RELATED PROTEIN"/>
    <property type="match status" value="1"/>
</dbReference>
<accession>A0A1I1G5R3</accession>
<dbReference type="OrthoDB" id="5296079at2"/>
<keyword evidence="1" id="KW-0418">Kinase</keyword>